<protein>
    <submittedName>
        <fullName evidence="1">Uncharacterized protein</fullName>
    </submittedName>
</protein>
<accession>A0A914B8M3</accession>
<evidence type="ECO:0000313" key="2">
    <source>
        <dbReference type="Proteomes" id="UP000887568"/>
    </source>
</evidence>
<dbReference type="OrthoDB" id="10352824at2759"/>
<keyword evidence="2" id="KW-1185">Reference proteome</keyword>
<dbReference type="RefSeq" id="XP_038072500.1">
    <property type="nucleotide sequence ID" value="XM_038216572.1"/>
</dbReference>
<dbReference type="RefSeq" id="XP_038072499.1">
    <property type="nucleotide sequence ID" value="XM_038216571.1"/>
</dbReference>
<organism evidence="1 2">
    <name type="scientific">Patiria miniata</name>
    <name type="common">Bat star</name>
    <name type="synonym">Asterina miniata</name>
    <dbReference type="NCBI Taxonomy" id="46514"/>
    <lineage>
        <taxon>Eukaryota</taxon>
        <taxon>Metazoa</taxon>
        <taxon>Echinodermata</taxon>
        <taxon>Eleutherozoa</taxon>
        <taxon>Asterozoa</taxon>
        <taxon>Asteroidea</taxon>
        <taxon>Valvatacea</taxon>
        <taxon>Valvatida</taxon>
        <taxon>Asterinidae</taxon>
        <taxon>Patiria</taxon>
    </lineage>
</organism>
<proteinExistence type="predicted"/>
<dbReference type="OMA" id="CEMTIRQ"/>
<evidence type="ECO:0000313" key="1">
    <source>
        <dbReference type="EnsemblMetazoa" id="XP_038072501.1"/>
    </source>
</evidence>
<reference evidence="1" key="1">
    <citation type="submission" date="2022-11" db="UniProtKB">
        <authorList>
            <consortium name="EnsemblMetazoa"/>
        </authorList>
    </citation>
    <scope>IDENTIFICATION</scope>
</reference>
<name>A0A914B8M3_PATMI</name>
<dbReference type="AlphaFoldDB" id="A0A914B8M3"/>
<sequence length="129" mass="14553">MNSTMSEMASKSVTPSDEGCIEDYNKEMLRQAELQSELTLRQSNVKKLTQDVHVLAEEVKRECLAEKWGSCPRSDGTQRARPEVQAAALCSEVAENPDILDDILMKLQYQKAKLQSEVAQVMSKLKDYD</sequence>
<dbReference type="EnsemblMetazoa" id="XM_038216573.1">
    <property type="protein sequence ID" value="XP_038072501.1"/>
    <property type="gene ID" value="LOC119741012"/>
</dbReference>
<dbReference type="GeneID" id="119741012"/>
<dbReference type="EnsemblMetazoa" id="XM_038216572.1">
    <property type="protein sequence ID" value="XP_038072500.1"/>
    <property type="gene ID" value="LOC119741012"/>
</dbReference>
<dbReference type="RefSeq" id="XP_038072501.1">
    <property type="nucleotide sequence ID" value="XM_038216573.1"/>
</dbReference>
<dbReference type="Proteomes" id="UP000887568">
    <property type="component" value="Unplaced"/>
</dbReference>
<dbReference type="EnsemblMetazoa" id="XM_038216571.1">
    <property type="protein sequence ID" value="XP_038072499.1"/>
    <property type="gene ID" value="LOC119741012"/>
</dbReference>